<comment type="similarity">
    <text evidence="1">Belongs to the short-chain dehydrogenases/reductases (SDR) family.</text>
</comment>
<keyword evidence="2" id="KW-0560">Oxidoreductase</keyword>
<dbReference type="InterPro" id="IPR050259">
    <property type="entry name" value="SDR"/>
</dbReference>
<dbReference type="PANTHER" id="PTHR42879">
    <property type="entry name" value="3-OXOACYL-(ACYL-CARRIER-PROTEIN) REDUCTASE"/>
    <property type="match status" value="1"/>
</dbReference>
<dbReference type="Gene3D" id="3.40.50.720">
    <property type="entry name" value="NAD(P)-binding Rossmann-like Domain"/>
    <property type="match status" value="1"/>
</dbReference>
<gene>
    <name evidence="4" type="ORF">SAMN02745716_0053</name>
</gene>
<proteinExistence type="inferred from homology"/>
<dbReference type="InterPro" id="IPR002347">
    <property type="entry name" value="SDR_fam"/>
</dbReference>
<evidence type="ECO:0000313" key="5">
    <source>
        <dbReference type="Proteomes" id="UP000222056"/>
    </source>
</evidence>
<evidence type="ECO:0000256" key="1">
    <source>
        <dbReference type="ARBA" id="ARBA00006484"/>
    </source>
</evidence>
<dbReference type="OrthoDB" id="8959163at2"/>
<dbReference type="AlphaFoldDB" id="A0A1H6FHB7"/>
<dbReference type="EMBL" id="FNWJ01000001">
    <property type="protein sequence ID" value="SEH10206.1"/>
    <property type="molecule type" value="Genomic_DNA"/>
</dbReference>
<name>A0A1H6FHB7_THEAL</name>
<dbReference type="GO" id="GO:0016491">
    <property type="term" value="F:oxidoreductase activity"/>
    <property type="evidence" value="ECO:0007669"/>
    <property type="project" value="UniProtKB-KW"/>
</dbReference>
<reference evidence="5" key="1">
    <citation type="submission" date="2016-10" db="EMBL/GenBank/DDBJ databases">
        <authorList>
            <person name="Varghese N."/>
            <person name="Submissions S."/>
        </authorList>
    </citation>
    <scope>NUCLEOTIDE SEQUENCE [LARGE SCALE GENOMIC DNA]</scope>
    <source>
        <strain evidence="5">ATCC 35263</strain>
    </source>
</reference>
<dbReference type="RefSeq" id="WP_093115152.1">
    <property type="nucleotide sequence ID" value="NZ_FNWJ01000001.1"/>
</dbReference>
<evidence type="ECO:0000256" key="2">
    <source>
        <dbReference type="ARBA" id="ARBA00023002"/>
    </source>
</evidence>
<dbReference type="InterPro" id="IPR036291">
    <property type="entry name" value="NAD(P)-bd_dom_sf"/>
</dbReference>
<dbReference type="Proteomes" id="UP000222056">
    <property type="component" value="Unassembled WGS sequence"/>
</dbReference>
<dbReference type="InterPro" id="IPR057326">
    <property type="entry name" value="KR_dom"/>
</dbReference>
<evidence type="ECO:0000259" key="3">
    <source>
        <dbReference type="SMART" id="SM00822"/>
    </source>
</evidence>
<dbReference type="FunFam" id="3.40.50.720:FF:000084">
    <property type="entry name" value="Short-chain dehydrogenase reductase"/>
    <property type="match status" value="1"/>
</dbReference>
<organism evidence="4 5">
    <name type="scientific">Thermoleophilum album</name>
    <dbReference type="NCBI Taxonomy" id="29539"/>
    <lineage>
        <taxon>Bacteria</taxon>
        <taxon>Bacillati</taxon>
        <taxon>Actinomycetota</taxon>
        <taxon>Thermoleophilia</taxon>
        <taxon>Thermoleophilales</taxon>
        <taxon>Thermoleophilaceae</taxon>
        <taxon>Thermoleophilum</taxon>
    </lineage>
</organism>
<dbReference type="Pfam" id="PF13561">
    <property type="entry name" value="adh_short_C2"/>
    <property type="match status" value="1"/>
</dbReference>
<accession>A0A1H6FHB7</accession>
<dbReference type="SUPFAM" id="SSF51735">
    <property type="entry name" value="NAD(P)-binding Rossmann-fold domains"/>
    <property type="match status" value="1"/>
</dbReference>
<dbReference type="CDD" id="cd05233">
    <property type="entry name" value="SDR_c"/>
    <property type="match status" value="1"/>
</dbReference>
<dbReference type="STRING" id="29539.SAMN02745716_0053"/>
<sequence>MDLELRGKVCVVTGASRGIGFACARLLAAEGARVVMIARDRQRLRRAADEVGGSALALPLDVTDPDAPRQLRSFLERGRLRPWGLVNGAGTTRARPLEELPDEAWDEQWRLHVLAPMRLMRELCPAMANGGGGRVVNLGSSAGRRPSSTLDMSYSVTKAAQHSLSRAFADRFAARGVLVNVVAPGPVAGDLWEARGGLAEELAARLGTTSTEVLAATSSRIPTGRMTTPHEVALLVALLLSPRFGNATGAVFPVDGGAVPAF</sequence>
<dbReference type="SMART" id="SM00822">
    <property type="entry name" value="PKS_KR"/>
    <property type="match status" value="1"/>
</dbReference>
<protein>
    <submittedName>
        <fullName evidence="4">Short-chain dehydrogenase</fullName>
    </submittedName>
</protein>
<dbReference type="PRINTS" id="PR00081">
    <property type="entry name" value="GDHRDH"/>
</dbReference>
<evidence type="ECO:0000313" key="4">
    <source>
        <dbReference type="EMBL" id="SEH10206.1"/>
    </source>
</evidence>
<feature type="domain" description="Ketoreductase" evidence="3">
    <location>
        <begin position="8"/>
        <end position="190"/>
    </location>
</feature>
<keyword evidence="5" id="KW-1185">Reference proteome</keyword>